<gene>
    <name evidence="1" type="ORF">PXEA_LOCUS36270</name>
</gene>
<keyword evidence="2" id="KW-1185">Reference proteome</keyword>
<protein>
    <submittedName>
        <fullName evidence="1">Uncharacterized protein</fullName>
    </submittedName>
</protein>
<evidence type="ECO:0000313" key="2">
    <source>
        <dbReference type="Proteomes" id="UP000784294"/>
    </source>
</evidence>
<comment type="caution">
    <text evidence="1">The sequence shown here is derived from an EMBL/GenBank/DDBJ whole genome shotgun (WGS) entry which is preliminary data.</text>
</comment>
<proteinExistence type="predicted"/>
<sequence length="121" mass="13447">MRTDWQTVDSVRSNRTASANDLVWNTNEPNGYIYGEQCTIGRNGFLGDLKCHQSGRARAICQQYAGMETVGNNIYASSTPNTHTFIRNLPNEVLDIFGQFSNGCFEKTNNFKGTLIACAAR</sequence>
<dbReference type="AlphaFoldDB" id="A0A3S5BCF7"/>
<evidence type="ECO:0000313" key="1">
    <source>
        <dbReference type="EMBL" id="VEL42830.1"/>
    </source>
</evidence>
<dbReference type="Proteomes" id="UP000784294">
    <property type="component" value="Unassembled WGS sequence"/>
</dbReference>
<organism evidence="1 2">
    <name type="scientific">Protopolystoma xenopodis</name>
    <dbReference type="NCBI Taxonomy" id="117903"/>
    <lineage>
        <taxon>Eukaryota</taxon>
        <taxon>Metazoa</taxon>
        <taxon>Spiralia</taxon>
        <taxon>Lophotrochozoa</taxon>
        <taxon>Platyhelminthes</taxon>
        <taxon>Monogenea</taxon>
        <taxon>Polyopisthocotylea</taxon>
        <taxon>Polystomatidea</taxon>
        <taxon>Polystomatidae</taxon>
        <taxon>Protopolystoma</taxon>
    </lineage>
</organism>
<reference evidence="1" key="1">
    <citation type="submission" date="2018-11" db="EMBL/GenBank/DDBJ databases">
        <authorList>
            <consortium name="Pathogen Informatics"/>
        </authorList>
    </citation>
    <scope>NUCLEOTIDE SEQUENCE</scope>
</reference>
<name>A0A3S5BCF7_9PLAT</name>
<accession>A0A3S5BCF7</accession>
<dbReference type="EMBL" id="CAAALY010276954">
    <property type="protein sequence ID" value="VEL42830.1"/>
    <property type="molecule type" value="Genomic_DNA"/>
</dbReference>